<accession>A0A2H5XBB3</accession>
<evidence type="ECO:0000256" key="6">
    <source>
        <dbReference type="ARBA" id="ARBA00023136"/>
    </source>
</evidence>
<reference evidence="11" key="1">
    <citation type="submission" date="2017-09" db="EMBL/GenBank/DDBJ databases">
        <title>Metaegenomics of thermophilic ammonia-oxidizing enrichment culture.</title>
        <authorList>
            <person name="Kato S."/>
            <person name="Suzuki K."/>
        </authorList>
    </citation>
    <scope>NUCLEOTIDE SEQUENCE [LARGE SCALE GENOMIC DNA]</scope>
</reference>
<dbReference type="AlphaFoldDB" id="A0A2H5XBB3"/>
<comment type="subcellular location">
    <subcellularLocation>
        <location evidence="1">Cell membrane</location>
        <topology evidence="1">Multi-pass membrane protein</topology>
    </subcellularLocation>
</comment>
<evidence type="ECO:0000256" key="7">
    <source>
        <dbReference type="SAM" id="Phobius"/>
    </source>
</evidence>
<protein>
    <submittedName>
        <fullName evidence="10">Lipoprotein-releasing system transmembrane protein LolE</fullName>
    </submittedName>
</protein>
<dbReference type="Pfam" id="PF02687">
    <property type="entry name" value="FtsX"/>
    <property type="match status" value="1"/>
</dbReference>
<dbReference type="GO" id="GO:0044874">
    <property type="term" value="P:lipoprotein localization to outer membrane"/>
    <property type="evidence" value="ECO:0007669"/>
    <property type="project" value="TreeGrafter"/>
</dbReference>
<keyword evidence="6 7" id="KW-0472">Membrane</keyword>
<evidence type="ECO:0000313" key="10">
    <source>
        <dbReference type="EMBL" id="GBC98476.1"/>
    </source>
</evidence>
<dbReference type="GO" id="GO:0098797">
    <property type="term" value="C:plasma membrane protein complex"/>
    <property type="evidence" value="ECO:0007669"/>
    <property type="project" value="TreeGrafter"/>
</dbReference>
<proteinExistence type="inferred from homology"/>
<comment type="caution">
    <text evidence="10">The sequence shown here is derived from an EMBL/GenBank/DDBJ whole genome shotgun (WGS) entry which is preliminary data.</text>
</comment>
<dbReference type="Proteomes" id="UP000236173">
    <property type="component" value="Unassembled WGS sequence"/>
</dbReference>
<feature type="domain" description="ABC3 transporter permease C-terminal" evidence="8">
    <location>
        <begin position="297"/>
        <end position="422"/>
    </location>
</feature>
<name>A0A2H5XBB3_9BACT</name>
<evidence type="ECO:0000259" key="9">
    <source>
        <dbReference type="Pfam" id="PF12704"/>
    </source>
</evidence>
<evidence type="ECO:0000256" key="5">
    <source>
        <dbReference type="ARBA" id="ARBA00022989"/>
    </source>
</evidence>
<dbReference type="Pfam" id="PF12704">
    <property type="entry name" value="MacB_PCD"/>
    <property type="match status" value="1"/>
</dbReference>
<keyword evidence="5 7" id="KW-1133">Transmembrane helix</keyword>
<evidence type="ECO:0000256" key="3">
    <source>
        <dbReference type="ARBA" id="ARBA00022475"/>
    </source>
</evidence>
<dbReference type="PANTHER" id="PTHR30489">
    <property type="entry name" value="LIPOPROTEIN-RELEASING SYSTEM TRANSMEMBRANE PROTEIN LOLE"/>
    <property type="match status" value="1"/>
</dbReference>
<comment type="similarity">
    <text evidence="2">Belongs to the ABC-4 integral membrane protein family. LolC/E subfamily.</text>
</comment>
<evidence type="ECO:0000256" key="2">
    <source>
        <dbReference type="ARBA" id="ARBA00005236"/>
    </source>
</evidence>
<dbReference type="EMBL" id="BEHT01000011">
    <property type="protein sequence ID" value="GBC98476.1"/>
    <property type="molecule type" value="Genomic_DNA"/>
</dbReference>
<dbReference type="InterPro" id="IPR025857">
    <property type="entry name" value="MacB_PCD"/>
</dbReference>
<keyword evidence="10" id="KW-0449">Lipoprotein</keyword>
<organism evidence="10 11">
    <name type="scientific">Candidatus Fervidibacter japonicus</name>
    <dbReference type="NCBI Taxonomy" id="2035412"/>
    <lineage>
        <taxon>Bacteria</taxon>
        <taxon>Candidatus Fervidibacterota</taxon>
        <taxon>Candidatus Fervidibacter</taxon>
    </lineage>
</organism>
<evidence type="ECO:0000256" key="4">
    <source>
        <dbReference type="ARBA" id="ARBA00022692"/>
    </source>
</evidence>
<evidence type="ECO:0000256" key="1">
    <source>
        <dbReference type="ARBA" id="ARBA00004651"/>
    </source>
</evidence>
<dbReference type="InterPro" id="IPR051447">
    <property type="entry name" value="Lipoprotein-release_system"/>
</dbReference>
<feature type="transmembrane region" description="Helical" evidence="7">
    <location>
        <begin position="339"/>
        <end position="365"/>
    </location>
</feature>
<evidence type="ECO:0000259" key="8">
    <source>
        <dbReference type="Pfam" id="PF02687"/>
    </source>
</evidence>
<dbReference type="InterPro" id="IPR003838">
    <property type="entry name" value="ABC3_permease_C"/>
</dbReference>
<evidence type="ECO:0000313" key="11">
    <source>
        <dbReference type="Proteomes" id="UP000236173"/>
    </source>
</evidence>
<feature type="domain" description="MacB-like periplasmic core" evidence="9">
    <location>
        <begin position="19"/>
        <end position="269"/>
    </location>
</feature>
<keyword evidence="4 7" id="KW-0812">Transmembrane</keyword>
<dbReference type="PANTHER" id="PTHR30489:SF0">
    <property type="entry name" value="LIPOPROTEIN-RELEASING SYSTEM TRANSMEMBRANE PROTEIN LOLE"/>
    <property type="match status" value="1"/>
</dbReference>
<gene>
    <name evidence="10" type="primary">lolE_1</name>
    <name evidence="10" type="ORF">HRbin17_00989</name>
</gene>
<feature type="transmembrane region" description="Helical" evidence="7">
    <location>
        <begin position="395"/>
        <end position="413"/>
    </location>
</feature>
<feature type="transmembrane region" description="Helical" evidence="7">
    <location>
        <begin position="20"/>
        <end position="44"/>
    </location>
</feature>
<sequence length="430" mass="46123">MPMELWLAWRLLCARPRQTLLSVLGVTVGVAALIIMRSMTLGFLNQFVNKVVELAAHVEVLGEEMSAYLNPQDATAVATEPVRRVFAASPLLTLFATTRPAAPKPLKGIANWQQVAAQIEQLPFVRSVAPIVAMEGLILFGDRTETVGLIGIEPARYNRTVPLRRWIAAGSLDALQANPNSVILGIKLAESLGVRLGDRVTVVGRNGATAPLRVVGFYRSQVTLVDRFRGYAPLRTVQRLKGTDRVDALSVRLTDLHRADAVAQQIRQLTGLDAHTWQELGRGLLAIFRMIDLIATLVVAVIVVVAGFGIAITLVLLVSEKKGAIGVLKAAGMLPHRIALSFLAAGLLIAIAGVGLGEAVGAIGVEVLDRTPTGLRGFATFVESETFPMLRRWDIYALAAVTALAVIVVASWFPARRAAALDPVAALRGE</sequence>
<feature type="transmembrane region" description="Helical" evidence="7">
    <location>
        <begin position="293"/>
        <end position="318"/>
    </location>
</feature>
<keyword evidence="3" id="KW-1003">Cell membrane</keyword>